<dbReference type="CDD" id="cd06225">
    <property type="entry name" value="HAMP"/>
    <property type="match status" value="1"/>
</dbReference>
<organism evidence="7 8">
    <name type="scientific">Vallitalea pronyensis</name>
    <dbReference type="NCBI Taxonomy" id="1348613"/>
    <lineage>
        <taxon>Bacteria</taxon>
        <taxon>Bacillati</taxon>
        <taxon>Bacillota</taxon>
        <taxon>Clostridia</taxon>
        <taxon>Lachnospirales</taxon>
        <taxon>Vallitaleaceae</taxon>
        <taxon>Vallitalea</taxon>
    </lineage>
</organism>
<dbReference type="InterPro" id="IPR003594">
    <property type="entry name" value="HATPase_dom"/>
</dbReference>
<dbReference type="PROSITE" id="PS50885">
    <property type="entry name" value="HAMP"/>
    <property type="match status" value="1"/>
</dbReference>
<dbReference type="InterPro" id="IPR050640">
    <property type="entry name" value="Bact_2-comp_sensor_kinase"/>
</dbReference>
<dbReference type="SMART" id="SM00387">
    <property type="entry name" value="HATPase_c"/>
    <property type="match status" value="1"/>
</dbReference>
<dbReference type="Pfam" id="PF06580">
    <property type="entry name" value="His_kinase"/>
    <property type="match status" value="1"/>
</dbReference>
<dbReference type="SUPFAM" id="SSF55874">
    <property type="entry name" value="ATPase domain of HSP90 chaperone/DNA topoisomerase II/histidine kinase"/>
    <property type="match status" value="1"/>
</dbReference>
<dbReference type="Proteomes" id="UP000683246">
    <property type="component" value="Chromosome"/>
</dbReference>
<evidence type="ECO:0000256" key="2">
    <source>
        <dbReference type="ARBA" id="ARBA00022553"/>
    </source>
</evidence>
<name>A0A8J8MM15_9FIRM</name>
<keyword evidence="5" id="KW-0812">Transmembrane</keyword>
<dbReference type="GO" id="GO:0016020">
    <property type="term" value="C:membrane"/>
    <property type="evidence" value="ECO:0007669"/>
    <property type="project" value="UniProtKB-SubCell"/>
</dbReference>
<dbReference type="PANTHER" id="PTHR34220">
    <property type="entry name" value="SENSOR HISTIDINE KINASE YPDA"/>
    <property type="match status" value="1"/>
</dbReference>
<dbReference type="GO" id="GO:0000155">
    <property type="term" value="F:phosphorelay sensor kinase activity"/>
    <property type="evidence" value="ECO:0007669"/>
    <property type="project" value="InterPro"/>
</dbReference>
<proteinExistence type="predicted"/>
<keyword evidence="2" id="KW-0597">Phosphoprotein</keyword>
<keyword evidence="3" id="KW-0808">Transferase</keyword>
<dbReference type="InterPro" id="IPR036890">
    <property type="entry name" value="HATPase_C_sf"/>
</dbReference>
<evidence type="ECO:0000256" key="4">
    <source>
        <dbReference type="ARBA" id="ARBA00022777"/>
    </source>
</evidence>
<dbReference type="RefSeq" id="WP_212695027.1">
    <property type="nucleotide sequence ID" value="NZ_CP058649.1"/>
</dbReference>
<dbReference type="EMBL" id="CP058649">
    <property type="protein sequence ID" value="QUI24332.1"/>
    <property type="molecule type" value="Genomic_DNA"/>
</dbReference>
<feature type="domain" description="HAMP" evidence="6">
    <location>
        <begin position="296"/>
        <end position="348"/>
    </location>
</feature>
<feature type="transmembrane region" description="Helical" evidence="5">
    <location>
        <begin position="276"/>
        <end position="294"/>
    </location>
</feature>
<keyword evidence="8" id="KW-1185">Reference proteome</keyword>
<keyword evidence="5" id="KW-0472">Membrane</keyword>
<keyword evidence="5" id="KW-1133">Transmembrane helix</keyword>
<evidence type="ECO:0000256" key="5">
    <source>
        <dbReference type="SAM" id="Phobius"/>
    </source>
</evidence>
<dbReference type="PANTHER" id="PTHR34220:SF7">
    <property type="entry name" value="SENSOR HISTIDINE KINASE YPDA"/>
    <property type="match status" value="1"/>
</dbReference>
<reference evidence="7" key="1">
    <citation type="submission" date="2020-07" db="EMBL/GenBank/DDBJ databases">
        <title>Vallitalea pronyensis genome.</title>
        <authorList>
            <person name="Postec A."/>
        </authorList>
    </citation>
    <scope>NUCLEOTIDE SEQUENCE</scope>
    <source>
        <strain evidence="7">FatNI3</strain>
    </source>
</reference>
<sequence>MKLQSKYCLAFFTLFFILSIALSFSSYFISKSIIINKYKELTKENLDYLLEMTDREMQQLSTTYSFIGFYEPLHHRIGTLYNEDETYQRMKDDLMVTNLFFSLSVDEAFDATSLIYIEGVNGEKFWYSVDKTYFQQNKMNQLFKGLTIEPGQLKYMGVGKSLNRLEQTDEVLYFIRLLLDFNGNLLGKMYFELDADYFSKIFGRERLLTDTKLNLVDDKNRVLYSDEALEIGSVLSKESAEVIKVEGMLTSYPWKVTSETPESYIVDDSSEIIRRIIIMTGISLLLAVGVIIIMSSKFVKPIKKLIHAVSDVTEGDFNVSVNHISGDEIGELTQRFNMMTIRIQDHLEREIAHTKAMNYAEYKALQAQINPHFMYNSLNTLKWLASIQKAENIIKMVDALWVLLKKTSNSDQMVTLANEMDVIQAFAIILQARYNGKFHMVYDVEEEHMRALIPKYILQPLVENAIFHGIAPKEGQGIVTIKSYRKEGDLFIDISDDGVGIHEDRLQHMLEQGMHAAHKEGLNNIGIKNVNDRLLLLYGETYHLLVKSEIHKGTTFTVKMPWSLDDPMREVEDA</sequence>
<comment type="subcellular location">
    <subcellularLocation>
        <location evidence="1">Membrane</location>
    </subcellularLocation>
</comment>
<evidence type="ECO:0000313" key="7">
    <source>
        <dbReference type="EMBL" id="QUI24332.1"/>
    </source>
</evidence>
<dbReference type="InterPro" id="IPR003660">
    <property type="entry name" value="HAMP_dom"/>
</dbReference>
<dbReference type="SUPFAM" id="SSF158472">
    <property type="entry name" value="HAMP domain-like"/>
    <property type="match status" value="1"/>
</dbReference>
<evidence type="ECO:0000259" key="6">
    <source>
        <dbReference type="PROSITE" id="PS50885"/>
    </source>
</evidence>
<protein>
    <submittedName>
        <fullName evidence="7">Histidine kinase</fullName>
    </submittedName>
</protein>
<dbReference type="Pfam" id="PF02518">
    <property type="entry name" value="HATPase_c"/>
    <property type="match status" value="1"/>
</dbReference>
<dbReference type="KEGG" id="vpy:HZI73_19420"/>
<evidence type="ECO:0000313" key="8">
    <source>
        <dbReference type="Proteomes" id="UP000683246"/>
    </source>
</evidence>
<dbReference type="SMART" id="SM00304">
    <property type="entry name" value="HAMP"/>
    <property type="match status" value="1"/>
</dbReference>
<accession>A0A8J8MM15</accession>
<dbReference type="Gene3D" id="3.30.565.10">
    <property type="entry name" value="Histidine kinase-like ATPase, C-terminal domain"/>
    <property type="match status" value="1"/>
</dbReference>
<dbReference type="Gene3D" id="6.10.340.10">
    <property type="match status" value="1"/>
</dbReference>
<dbReference type="AlphaFoldDB" id="A0A8J8MM15"/>
<evidence type="ECO:0000256" key="1">
    <source>
        <dbReference type="ARBA" id="ARBA00004370"/>
    </source>
</evidence>
<dbReference type="InterPro" id="IPR010559">
    <property type="entry name" value="Sig_transdc_His_kin_internal"/>
</dbReference>
<keyword evidence="4 7" id="KW-0418">Kinase</keyword>
<dbReference type="Pfam" id="PF00672">
    <property type="entry name" value="HAMP"/>
    <property type="match status" value="1"/>
</dbReference>
<gene>
    <name evidence="7" type="ORF">HZI73_19420</name>
</gene>
<evidence type="ECO:0000256" key="3">
    <source>
        <dbReference type="ARBA" id="ARBA00022679"/>
    </source>
</evidence>